<name>A0A167LTR0_CALVF</name>
<sequence length="85" mass="9435">CQPTQVSPLLDPLHSTPLSLPRPFASFSPCSVSDTATRFPFSFQFSSPFPFSVRALLPRLYTDRVLTALASFGYLLIARLFHISS</sequence>
<dbReference type="Proteomes" id="UP000076738">
    <property type="component" value="Unassembled WGS sequence"/>
</dbReference>
<keyword evidence="2" id="KW-1185">Reference proteome</keyword>
<dbReference type="EMBL" id="KV417286">
    <property type="protein sequence ID" value="KZO96022.1"/>
    <property type="molecule type" value="Genomic_DNA"/>
</dbReference>
<proteinExistence type="predicted"/>
<evidence type="ECO:0000313" key="2">
    <source>
        <dbReference type="Proteomes" id="UP000076738"/>
    </source>
</evidence>
<feature type="non-terminal residue" evidence="1">
    <location>
        <position position="85"/>
    </location>
</feature>
<dbReference type="AlphaFoldDB" id="A0A167LTR0"/>
<evidence type="ECO:0000313" key="1">
    <source>
        <dbReference type="EMBL" id="KZO96022.1"/>
    </source>
</evidence>
<accession>A0A167LTR0</accession>
<organism evidence="1 2">
    <name type="scientific">Calocera viscosa (strain TUFC12733)</name>
    <dbReference type="NCBI Taxonomy" id="1330018"/>
    <lineage>
        <taxon>Eukaryota</taxon>
        <taxon>Fungi</taxon>
        <taxon>Dikarya</taxon>
        <taxon>Basidiomycota</taxon>
        <taxon>Agaricomycotina</taxon>
        <taxon>Dacrymycetes</taxon>
        <taxon>Dacrymycetales</taxon>
        <taxon>Dacrymycetaceae</taxon>
        <taxon>Calocera</taxon>
    </lineage>
</organism>
<reference evidence="1 2" key="1">
    <citation type="journal article" date="2016" name="Mol. Biol. Evol.">
        <title>Comparative Genomics of Early-Diverging Mushroom-Forming Fungi Provides Insights into the Origins of Lignocellulose Decay Capabilities.</title>
        <authorList>
            <person name="Nagy L.G."/>
            <person name="Riley R."/>
            <person name="Tritt A."/>
            <person name="Adam C."/>
            <person name="Daum C."/>
            <person name="Floudas D."/>
            <person name="Sun H."/>
            <person name="Yadav J.S."/>
            <person name="Pangilinan J."/>
            <person name="Larsson K.H."/>
            <person name="Matsuura K."/>
            <person name="Barry K."/>
            <person name="Labutti K."/>
            <person name="Kuo R."/>
            <person name="Ohm R.A."/>
            <person name="Bhattacharya S.S."/>
            <person name="Shirouzu T."/>
            <person name="Yoshinaga Y."/>
            <person name="Martin F.M."/>
            <person name="Grigoriev I.V."/>
            <person name="Hibbett D.S."/>
        </authorList>
    </citation>
    <scope>NUCLEOTIDE SEQUENCE [LARGE SCALE GENOMIC DNA]</scope>
    <source>
        <strain evidence="1 2">TUFC12733</strain>
    </source>
</reference>
<gene>
    <name evidence="1" type="ORF">CALVIDRAFT_598714</name>
</gene>
<protein>
    <submittedName>
        <fullName evidence="1">Uncharacterized protein</fullName>
    </submittedName>
</protein>
<feature type="non-terminal residue" evidence="1">
    <location>
        <position position="1"/>
    </location>
</feature>